<keyword evidence="6 9" id="KW-0811">Translocation</keyword>
<evidence type="ECO:0000313" key="11">
    <source>
        <dbReference type="Proteomes" id="UP000398389"/>
    </source>
</evidence>
<evidence type="ECO:0000313" key="10">
    <source>
        <dbReference type="EMBL" id="VVT56208.1"/>
    </source>
</evidence>
<dbReference type="GO" id="GO:0017056">
    <property type="term" value="F:structural constituent of nuclear pore"/>
    <property type="evidence" value="ECO:0007669"/>
    <property type="project" value="TreeGrafter"/>
</dbReference>
<name>A0A5E8C368_9ASCO</name>
<dbReference type="RefSeq" id="XP_031855500.1">
    <property type="nucleotide sequence ID" value="XM_031999609.1"/>
</dbReference>
<comment type="function">
    <text evidence="9">Functions as a component of the nuclear pore complex (NPC).</text>
</comment>
<keyword evidence="5 9" id="KW-0653">Protein transport</keyword>
<evidence type="ECO:0000256" key="4">
    <source>
        <dbReference type="ARBA" id="ARBA00022816"/>
    </source>
</evidence>
<evidence type="ECO:0000256" key="5">
    <source>
        <dbReference type="ARBA" id="ARBA00022927"/>
    </source>
</evidence>
<dbReference type="GO" id="GO:0031080">
    <property type="term" value="C:nuclear pore outer ring"/>
    <property type="evidence" value="ECO:0007669"/>
    <property type="project" value="TreeGrafter"/>
</dbReference>
<gene>
    <name evidence="10" type="ORF">SAPINGB_P004894</name>
</gene>
<dbReference type="OrthoDB" id="17644at2759"/>
<dbReference type="GO" id="GO:0006406">
    <property type="term" value="P:mRNA export from nucleus"/>
    <property type="evidence" value="ECO:0007669"/>
    <property type="project" value="TreeGrafter"/>
</dbReference>
<dbReference type="Proteomes" id="UP000398389">
    <property type="component" value="Unassembled WGS sequence"/>
</dbReference>
<keyword evidence="8 9" id="KW-0539">Nucleus</keyword>
<evidence type="ECO:0000256" key="9">
    <source>
        <dbReference type="RuleBase" id="RU365073"/>
    </source>
</evidence>
<organism evidence="10 11">
    <name type="scientific">Magnusiomyces paraingens</name>
    <dbReference type="NCBI Taxonomy" id="2606893"/>
    <lineage>
        <taxon>Eukaryota</taxon>
        <taxon>Fungi</taxon>
        <taxon>Dikarya</taxon>
        <taxon>Ascomycota</taxon>
        <taxon>Saccharomycotina</taxon>
        <taxon>Dipodascomycetes</taxon>
        <taxon>Dipodascales</taxon>
        <taxon>Dipodascaceae</taxon>
        <taxon>Magnusiomyces</taxon>
    </lineage>
</organism>
<sequence length="686" mass="77652">MISFSEVLNDDGQYNGSFFDPQTYGNSLFVNEEFDTLPEAPIQYGQVEQWRKNNRTLQFQFSPISNDGLACISPSDLTKNDIPILPQEGKIYPTSIPGLTYTPEYRTFVLQTSSALQIVLNFNFVNSTENIRDGRWDSEIPMFIGNFVELIHPYTASNHRLADVNNIVRCFHALRFQLDSKNNIAAAFSQWVNNADIDQSAEQLPELLNNHNPLNSLQFWQCIYTLAIRNMTSLCADALEAALPKTSEQDLVQHFVQCLREYPVDADVFTFKAWQNLVKTGSNKVQQVSDNSLRIYFQSFLSILQGSRTEILSKSNSWIEAMSGLFCYSDPTRKHLDDYYMLAVEQFPVDETLAWESGCAAVIRGDFLAAIEKIESLDPFVAAVVCETCEAKGLMDVYLPEAFSDIREWLRINFAKLCLDDKDLAPVGVQLLQLIGSDEARAIFAEYVPRMVLISPDDIAFALSVAKDFNLPGTVRAIHRATAKRLEAQGAYLEAFINLDSIQDVEGLRTLAWKMFEECLLLGEPLGGLVLEDLVNDTLDYEISDVVKDTLAPYVVLAKSQEYLRSGKSRQAAQHLAALVRFSHIPVKYLGLLFLLVEHLLDRSQPRVFDLRELIDLMRAVDKWEEGISKDATVRQESKQLYMFSLDPVEDKSTATTIDPDLMTCLKSIRGKLTREVSRAYMENPQ</sequence>
<keyword evidence="3 9" id="KW-0813">Transport</keyword>
<dbReference type="Pfam" id="PF07575">
    <property type="entry name" value="Nucleopor_Nup85"/>
    <property type="match status" value="1"/>
</dbReference>
<comment type="similarity">
    <text evidence="2 9">Belongs to the nucleoporin Nup85 family.</text>
</comment>
<protein>
    <recommendedName>
        <fullName evidence="9">Nuclear pore complex protein Nup85</fullName>
    </recommendedName>
</protein>
<dbReference type="PANTHER" id="PTHR13373:SF21">
    <property type="entry name" value="NUCLEAR PORE COMPLEX PROTEIN NUP85"/>
    <property type="match status" value="1"/>
</dbReference>
<dbReference type="AlphaFoldDB" id="A0A5E8C368"/>
<evidence type="ECO:0000256" key="3">
    <source>
        <dbReference type="ARBA" id="ARBA00022448"/>
    </source>
</evidence>
<accession>A0A5E8C368</accession>
<dbReference type="PANTHER" id="PTHR13373">
    <property type="entry name" value="FROUNT PROTEIN-RELATED"/>
    <property type="match status" value="1"/>
</dbReference>
<keyword evidence="9" id="KW-0472">Membrane</keyword>
<comment type="subunit">
    <text evidence="9">Component of the nuclear pore complex (NPC).</text>
</comment>
<dbReference type="GO" id="GO:0045893">
    <property type="term" value="P:positive regulation of DNA-templated transcription"/>
    <property type="evidence" value="ECO:0007669"/>
    <property type="project" value="TreeGrafter"/>
</dbReference>
<dbReference type="GeneID" id="43583709"/>
<reference evidence="10 11" key="1">
    <citation type="submission" date="2019-09" db="EMBL/GenBank/DDBJ databases">
        <authorList>
            <person name="Brejova B."/>
        </authorList>
    </citation>
    <scope>NUCLEOTIDE SEQUENCE [LARGE SCALE GENOMIC DNA]</scope>
</reference>
<keyword evidence="4 9" id="KW-0509">mRNA transport</keyword>
<evidence type="ECO:0000256" key="7">
    <source>
        <dbReference type="ARBA" id="ARBA00023132"/>
    </source>
</evidence>
<evidence type="ECO:0000256" key="1">
    <source>
        <dbReference type="ARBA" id="ARBA00004567"/>
    </source>
</evidence>
<keyword evidence="11" id="KW-1185">Reference proteome</keyword>
<comment type="subcellular location">
    <subcellularLocation>
        <location evidence="1 9">Nucleus</location>
        <location evidence="1 9">Nuclear pore complex</location>
    </subcellularLocation>
</comment>
<dbReference type="InterPro" id="IPR011502">
    <property type="entry name" value="Nucleoporin_Nup85"/>
</dbReference>
<dbReference type="EMBL" id="CABVLU010000004">
    <property type="protein sequence ID" value="VVT56208.1"/>
    <property type="molecule type" value="Genomic_DNA"/>
</dbReference>
<evidence type="ECO:0000256" key="6">
    <source>
        <dbReference type="ARBA" id="ARBA00023010"/>
    </source>
</evidence>
<evidence type="ECO:0000256" key="8">
    <source>
        <dbReference type="ARBA" id="ARBA00023242"/>
    </source>
</evidence>
<proteinExistence type="inferred from homology"/>
<dbReference type="GO" id="GO:0006606">
    <property type="term" value="P:protein import into nucleus"/>
    <property type="evidence" value="ECO:0007669"/>
    <property type="project" value="TreeGrafter"/>
</dbReference>
<evidence type="ECO:0000256" key="2">
    <source>
        <dbReference type="ARBA" id="ARBA00005573"/>
    </source>
</evidence>
<dbReference type="GO" id="GO:0031965">
    <property type="term" value="C:nuclear membrane"/>
    <property type="evidence" value="ECO:0007669"/>
    <property type="project" value="UniProtKB-UniRule"/>
</dbReference>
<keyword evidence="7 9" id="KW-0906">Nuclear pore complex</keyword>